<feature type="active site" evidence="1">
    <location>
        <position position="169"/>
    </location>
</feature>
<dbReference type="InterPro" id="IPR036597">
    <property type="entry name" value="Fido-like_dom_sf"/>
</dbReference>
<gene>
    <name evidence="4" type="ORF">RFH988_LOCUS32776</name>
</gene>
<dbReference type="InterPro" id="IPR040198">
    <property type="entry name" value="Fido_containing"/>
</dbReference>
<accession>A0A815I813</accession>
<keyword evidence="2" id="KW-0547">Nucleotide-binding</keyword>
<evidence type="ECO:0000256" key="2">
    <source>
        <dbReference type="PIRSR" id="PIRSR640198-2"/>
    </source>
</evidence>
<organism evidence="4 5">
    <name type="scientific">Rotaria sordida</name>
    <dbReference type="NCBI Taxonomy" id="392033"/>
    <lineage>
        <taxon>Eukaryota</taxon>
        <taxon>Metazoa</taxon>
        <taxon>Spiralia</taxon>
        <taxon>Gnathifera</taxon>
        <taxon>Rotifera</taxon>
        <taxon>Eurotatoria</taxon>
        <taxon>Bdelloidea</taxon>
        <taxon>Philodinida</taxon>
        <taxon>Philodinidae</taxon>
        <taxon>Rotaria</taxon>
    </lineage>
</organism>
<name>A0A815I813_9BILA</name>
<dbReference type="Proteomes" id="UP000663882">
    <property type="component" value="Unassembled WGS sequence"/>
</dbReference>
<evidence type="ECO:0000313" key="5">
    <source>
        <dbReference type="Proteomes" id="UP000663882"/>
    </source>
</evidence>
<evidence type="ECO:0000256" key="1">
    <source>
        <dbReference type="PIRSR" id="PIRSR640198-1"/>
    </source>
</evidence>
<evidence type="ECO:0000259" key="3">
    <source>
        <dbReference type="PROSITE" id="PS51459"/>
    </source>
</evidence>
<dbReference type="PANTHER" id="PTHR13504">
    <property type="entry name" value="FIDO DOMAIN-CONTAINING PROTEIN DDB_G0283145"/>
    <property type="match status" value="1"/>
</dbReference>
<dbReference type="Gene3D" id="1.10.3290.10">
    <property type="entry name" value="Fido-like domain"/>
    <property type="match status" value="1"/>
</dbReference>
<dbReference type="PANTHER" id="PTHR13504:SF38">
    <property type="entry name" value="FIDO DOMAIN-CONTAINING PROTEIN"/>
    <property type="match status" value="1"/>
</dbReference>
<dbReference type="PROSITE" id="PS51459">
    <property type="entry name" value="FIDO"/>
    <property type="match status" value="1"/>
</dbReference>
<dbReference type="InterPro" id="IPR003812">
    <property type="entry name" value="Fido"/>
</dbReference>
<keyword evidence="2" id="KW-0067">ATP-binding</keyword>
<dbReference type="EMBL" id="CAJNOO010003917">
    <property type="protein sequence ID" value="CAF1360245.1"/>
    <property type="molecule type" value="Genomic_DNA"/>
</dbReference>
<dbReference type="AlphaFoldDB" id="A0A815I813"/>
<dbReference type="OrthoDB" id="439046at2759"/>
<sequence>MIQEVDKMISDYLVRIKKYEDEVEHYPIDKFYYKWEGLQALNYQEHEYSVTNVIDSEQISFMNSQPLPSLFTLDYLKQLHAEHIQYAPFTSQYVPELQAQIRILIPSGRFKLTPNSATRKDGKLFQFCPPSQVEEQVKLLFSLYQKYEKENIDPIVLAAWFHAEFIRIHTFVDGNGRIGRLLSSKILMKNDLLPLIVEKRNKLEYIDCMDESITRNNLTSLVNFIRHEQYSLIEYVRKQIMCEKQKYPTCLLDN</sequence>
<feature type="binding site" evidence="2">
    <location>
        <begin position="173"/>
        <end position="180"/>
    </location>
    <ligand>
        <name>ATP</name>
        <dbReference type="ChEBI" id="CHEBI:30616"/>
    </ligand>
</feature>
<feature type="domain" description="Fido" evidence="3">
    <location>
        <begin position="71"/>
        <end position="227"/>
    </location>
</feature>
<proteinExistence type="predicted"/>
<dbReference type="GO" id="GO:0005524">
    <property type="term" value="F:ATP binding"/>
    <property type="evidence" value="ECO:0007669"/>
    <property type="project" value="UniProtKB-KW"/>
</dbReference>
<dbReference type="Pfam" id="PF02661">
    <property type="entry name" value="Fic"/>
    <property type="match status" value="1"/>
</dbReference>
<protein>
    <recommendedName>
        <fullName evidence="3">Fido domain-containing protein</fullName>
    </recommendedName>
</protein>
<reference evidence="4" key="1">
    <citation type="submission" date="2021-02" db="EMBL/GenBank/DDBJ databases">
        <authorList>
            <person name="Nowell W R."/>
        </authorList>
    </citation>
    <scope>NUCLEOTIDE SEQUENCE</scope>
</reference>
<comment type="caution">
    <text evidence="4">The sequence shown here is derived from an EMBL/GenBank/DDBJ whole genome shotgun (WGS) entry which is preliminary data.</text>
</comment>
<dbReference type="SUPFAM" id="SSF140931">
    <property type="entry name" value="Fic-like"/>
    <property type="match status" value="1"/>
</dbReference>
<evidence type="ECO:0000313" key="4">
    <source>
        <dbReference type="EMBL" id="CAF1360245.1"/>
    </source>
</evidence>